<dbReference type="STRING" id="104259.A0A0F7TYN5"/>
<evidence type="ECO:0000313" key="2">
    <source>
        <dbReference type="Proteomes" id="UP000042958"/>
    </source>
</evidence>
<protein>
    <recommendedName>
        <fullName evidence="3">F-box domain protein</fullName>
    </recommendedName>
</protein>
<dbReference type="Proteomes" id="UP000042958">
    <property type="component" value="Unassembled WGS sequence"/>
</dbReference>
<evidence type="ECO:0000313" key="1">
    <source>
        <dbReference type="EMBL" id="CEJ60152.1"/>
    </source>
</evidence>
<organism evidence="1 2">
    <name type="scientific">Penicillium brasilianum</name>
    <dbReference type="NCBI Taxonomy" id="104259"/>
    <lineage>
        <taxon>Eukaryota</taxon>
        <taxon>Fungi</taxon>
        <taxon>Dikarya</taxon>
        <taxon>Ascomycota</taxon>
        <taxon>Pezizomycotina</taxon>
        <taxon>Eurotiomycetes</taxon>
        <taxon>Eurotiomycetidae</taxon>
        <taxon>Eurotiales</taxon>
        <taxon>Aspergillaceae</taxon>
        <taxon>Penicillium</taxon>
    </lineage>
</organism>
<evidence type="ECO:0008006" key="3">
    <source>
        <dbReference type="Google" id="ProtNLM"/>
    </source>
</evidence>
<keyword evidence="2" id="KW-1185">Reference proteome</keyword>
<dbReference type="EMBL" id="CDHK01000008">
    <property type="protein sequence ID" value="CEJ60152.1"/>
    <property type="molecule type" value="Genomic_DNA"/>
</dbReference>
<proteinExistence type="predicted"/>
<sequence>MDVQMPLKACWKYYQKLWDNQTFVIGSEDDEEAFLYGLERFPRLRIVTVTPAAHGWLFAPLYETPMIRVFPYGFNYPIPRGWHCDPDDSQVVEPLPWSEATEDYKELWRGARIVLRLLSQAEKHNVSELSFDSKQLFTGLNFSILDRSCEEYNQFTAIMKRPGFRRLHLSLLTGSSGYWTGLQSGLFNEAISLAKELTHIHLPTTFDNGSGSLIRDLPIPLKEVLPSKEWPNLSHLTFSRFSVDTSELLDILKLAPSSLQPLDLKCIEFPFDEMRWTGLLERMREELDWAKRDQSLKPTVTTAMEGHRRWPRRFIELSDEVASFLYGCGENPLNGADTRSPKEGYWTNLDLFEAEYTRPNVNFQYLKKLGIIC</sequence>
<dbReference type="AlphaFoldDB" id="A0A0F7TYN5"/>
<dbReference type="OrthoDB" id="5422579at2759"/>
<gene>
    <name evidence="1" type="ORF">PMG11_08737</name>
</gene>
<reference evidence="2" key="1">
    <citation type="journal article" date="2015" name="Genome Announc.">
        <title>Draft genome sequence of the fungus Penicillium brasilianum MG11.</title>
        <authorList>
            <person name="Horn F."/>
            <person name="Linde J."/>
            <person name="Mattern D.J."/>
            <person name="Walther G."/>
            <person name="Guthke R."/>
            <person name="Brakhage A.A."/>
            <person name="Valiante V."/>
        </authorList>
    </citation>
    <scope>NUCLEOTIDE SEQUENCE [LARGE SCALE GENOMIC DNA]</scope>
    <source>
        <strain evidence="2">MG11</strain>
    </source>
</reference>
<name>A0A0F7TYN5_PENBI</name>
<accession>A0A0F7TYN5</accession>